<accession>A0A4Z2J2G6</accession>
<keyword evidence="3" id="KW-1185">Reference proteome</keyword>
<evidence type="ECO:0000313" key="2">
    <source>
        <dbReference type="EMBL" id="TNN84141.1"/>
    </source>
</evidence>
<comment type="caution">
    <text evidence="2">The sequence shown here is derived from an EMBL/GenBank/DDBJ whole genome shotgun (WGS) entry which is preliminary data.</text>
</comment>
<dbReference type="Proteomes" id="UP000314294">
    <property type="component" value="Unassembled WGS sequence"/>
</dbReference>
<evidence type="ECO:0000256" key="1">
    <source>
        <dbReference type="SAM" id="MobiDB-lite"/>
    </source>
</evidence>
<feature type="compositionally biased region" description="Low complexity" evidence="1">
    <location>
        <begin position="77"/>
        <end position="91"/>
    </location>
</feature>
<evidence type="ECO:0000313" key="3">
    <source>
        <dbReference type="Proteomes" id="UP000314294"/>
    </source>
</evidence>
<protein>
    <submittedName>
        <fullName evidence="2">Uncharacterized protein</fullName>
    </submittedName>
</protein>
<feature type="region of interest" description="Disordered" evidence="1">
    <location>
        <begin position="20"/>
        <end position="91"/>
    </location>
</feature>
<name>A0A4Z2J2G6_9TELE</name>
<organism evidence="2 3">
    <name type="scientific">Liparis tanakae</name>
    <name type="common">Tanaka's snailfish</name>
    <dbReference type="NCBI Taxonomy" id="230148"/>
    <lineage>
        <taxon>Eukaryota</taxon>
        <taxon>Metazoa</taxon>
        <taxon>Chordata</taxon>
        <taxon>Craniata</taxon>
        <taxon>Vertebrata</taxon>
        <taxon>Euteleostomi</taxon>
        <taxon>Actinopterygii</taxon>
        <taxon>Neopterygii</taxon>
        <taxon>Teleostei</taxon>
        <taxon>Neoteleostei</taxon>
        <taxon>Acanthomorphata</taxon>
        <taxon>Eupercaria</taxon>
        <taxon>Perciformes</taxon>
        <taxon>Cottioidei</taxon>
        <taxon>Cottales</taxon>
        <taxon>Liparidae</taxon>
        <taxon>Liparis</taxon>
    </lineage>
</organism>
<gene>
    <name evidence="2" type="ORF">EYF80_005468</name>
</gene>
<feature type="compositionally biased region" description="Basic and acidic residues" evidence="1">
    <location>
        <begin position="29"/>
        <end position="41"/>
    </location>
</feature>
<reference evidence="2 3" key="1">
    <citation type="submission" date="2019-03" db="EMBL/GenBank/DDBJ databases">
        <title>First draft genome of Liparis tanakae, snailfish: a comprehensive survey of snailfish specific genes.</title>
        <authorList>
            <person name="Kim W."/>
            <person name="Song I."/>
            <person name="Jeong J.-H."/>
            <person name="Kim D."/>
            <person name="Kim S."/>
            <person name="Ryu S."/>
            <person name="Song J.Y."/>
            <person name="Lee S.K."/>
        </authorList>
    </citation>
    <scope>NUCLEOTIDE SEQUENCE [LARGE SCALE GENOMIC DNA]</scope>
    <source>
        <tissue evidence="2">Muscle</tissue>
    </source>
</reference>
<dbReference type="EMBL" id="SRLO01000028">
    <property type="protein sequence ID" value="TNN84141.1"/>
    <property type="molecule type" value="Genomic_DNA"/>
</dbReference>
<proteinExistence type="predicted"/>
<sequence>MWDCSPNGWQEVCFPLLGDLFEGQQSSDKSQRESHPPERNPGRVPLDLYESPKGTTSCRHPPPQPLDQVDCPFINHPPASSLQPPASSLQR</sequence>
<dbReference type="AlphaFoldDB" id="A0A4Z2J2G6"/>